<evidence type="ECO:0000313" key="2">
    <source>
        <dbReference type="EMBL" id="SHE25566.1"/>
    </source>
</evidence>
<feature type="transmembrane region" description="Helical" evidence="1">
    <location>
        <begin position="287"/>
        <end position="304"/>
    </location>
</feature>
<dbReference type="STRING" id="1892869.ACGLYG10_1787"/>
<evidence type="ECO:0000313" key="3">
    <source>
        <dbReference type="Proteomes" id="UP000184291"/>
    </source>
</evidence>
<dbReference type="Proteomes" id="UP000184291">
    <property type="component" value="Unassembled WGS sequence"/>
</dbReference>
<feature type="transmembrane region" description="Helical" evidence="1">
    <location>
        <begin position="475"/>
        <end position="497"/>
    </location>
</feature>
<accession>A0A1M4S012</accession>
<reference evidence="3" key="1">
    <citation type="submission" date="2016-09" db="EMBL/GenBank/DDBJ databases">
        <authorList>
            <person name="Strepis N."/>
        </authorList>
    </citation>
    <scope>NUCLEOTIDE SEQUENCE [LARGE SCALE GENOMIC DNA]</scope>
</reference>
<organism evidence="2 3">
    <name type="scientific">Actinomyces glycerinitolerans</name>
    <dbReference type="NCBI Taxonomy" id="1892869"/>
    <lineage>
        <taxon>Bacteria</taxon>
        <taxon>Bacillati</taxon>
        <taxon>Actinomycetota</taxon>
        <taxon>Actinomycetes</taxon>
        <taxon>Actinomycetales</taxon>
        <taxon>Actinomycetaceae</taxon>
        <taxon>Actinomyces</taxon>
    </lineage>
</organism>
<dbReference type="AlphaFoldDB" id="A0A1M4S012"/>
<sequence length="533" mass="59220">MIVPLDGLGRRPFISVSLQGPWGAGTCLATRRENTRIACYILFGKLAKIGVPLRKVKQSTIQLVYDILLGANNQAVSDALDELDAAAMCNGRIDSSTTEWDSWIRNESFRDLIKWFADGFLLCVSMPASRSVPRGVLKIRWIETLSAWGMEQIDAEGVASGFRRLVYRIRRRLSFYGISPPVIGFEEFLDPDISTHFRFIVPPGMRPETVSPDEDMTVQYGGNTVSFYRRASPVDDYEVARPRLFLNVKRALFTFPALIGAIVSLFVVCTISYGYLTESASEGASDAVTIAALLPALIASYVALNDEHESVSVALGFRRLLLVLGVLGAVLFALVTSTWNTRRELSVDQCGIVMAAILLEWSLIVFFLFEVGRVETWRHERSRGNRGMWLTGLTVLAIGVLVGVACFFFSRDPWLYVPSKLYVPLNLRKVLHGLFIFVVVVLAACCIVAFRRWILCRLENRGDKPSDDSARRIGLLAGVGFLVAACSVIGLGTYWVYSKLNRSTIRESEESRALQRAVVETPENGLTSEESSV</sequence>
<keyword evidence="1" id="KW-1133">Transmembrane helix</keyword>
<keyword evidence="1" id="KW-0472">Membrane</keyword>
<feature type="transmembrane region" description="Helical" evidence="1">
    <location>
        <begin position="351"/>
        <end position="369"/>
    </location>
</feature>
<feature type="transmembrane region" description="Helical" evidence="1">
    <location>
        <begin position="430"/>
        <end position="454"/>
    </location>
</feature>
<feature type="transmembrane region" description="Helical" evidence="1">
    <location>
        <begin position="316"/>
        <end position="339"/>
    </location>
</feature>
<evidence type="ECO:0000256" key="1">
    <source>
        <dbReference type="SAM" id="Phobius"/>
    </source>
</evidence>
<proteinExistence type="predicted"/>
<keyword evidence="1" id="KW-0812">Transmembrane</keyword>
<keyword evidence="3" id="KW-1185">Reference proteome</keyword>
<gene>
    <name evidence="2" type="ORF">ACGLYG10_1787</name>
</gene>
<feature type="transmembrane region" description="Helical" evidence="1">
    <location>
        <begin position="389"/>
        <end position="410"/>
    </location>
</feature>
<name>A0A1M4S012_9ACTO</name>
<feature type="transmembrane region" description="Helical" evidence="1">
    <location>
        <begin position="251"/>
        <end position="275"/>
    </location>
</feature>
<protein>
    <submittedName>
        <fullName evidence="2">Uncharacterized protein</fullName>
    </submittedName>
</protein>
<dbReference type="EMBL" id="FQTT01000011">
    <property type="protein sequence ID" value="SHE25566.1"/>
    <property type="molecule type" value="Genomic_DNA"/>
</dbReference>